<dbReference type="EMBL" id="JPKY01000033">
    <property type="protein sequence ID" value="KFH45361.1"/>
    <property type="molecule type" value="Genomic_DNA"/>
</dbReference>
<protein>
    <recommendedName>
        <fullName evidence="5">Extracellular membrane protein CFEM domain-containing protein</fullName>
    </recommendedName>
</protein>
<accession>A0A086T7M9</accession>
<organism evidence="3 4">
    <name type="scientific">Hapsidospora chrysogenum (strain ATCC 11550 / CBS 779.69 / DSM 880 / IAM 14645 / JCM 23072 / IMI 49137)</name>
    <name type="common">Acremonium chrysogenum</name>
    <dbReference type="NCBI Taxonomy" id="857340"/>
    <lineage>
        <taxon>Eukaryota</taxon>
        <taxon>Fungi</taxon>
        <taxon>Dikarya</taxon>
        <taxon>Ascomycota</taxon>
        <taxon>Pezizomycotina</taxon>
        <taxon>Sordariomycetes</taxon>
        <taxon>Hypocreomycetidae</taxon>
        <taxon>Hypocreales</taxon>
        <taxon>Bionectriaceae</taxon>
        <taxon>Hapsidospora</taxon>
    </lineage>
</organism>
<gene>
    <name evidence="3" type="ORF">ACRE_038040</name>
</gene>
<evidence type="ECO:0008006" key="5">
    <source>
        <dbReference type="Google" id="ProtNLM"/>
    </source>
</evidence>
<name>A0A086T7M9_HAPC1</name>
<evidence type="ECO:0000313" key="4">
    <source>
        <dbReference type="Proteomes" id="UP000029964"/>
    </source>
</evidence>
<keyword evidence="2" id="KW-0732">Signal</keyword>
<feature type="signal peptide" evidence="2">
    <location>
        <begin position="1"/>
        <end position="17"/>
    </location>
</feature>
<feature type="region of interest" description="Disordered" evidence="1">
    <location>
        <begin position="17"/>
        <end position="41"/>
    </location>
</feature>
<dbReference type="STRING" id="857340.A0A086T7M9"/>
<feature type="compositionally biased region" description="Low complexity" evidence="1">
    <location>
        <begin position="17"/>
        <end position="31"/>
    </location>
</feature>
<reference evidence="4" key="1">
    <citation type="journal article" date="2014" name="Genome Announc.">
        <title>Genome sequence and annotation of Acremonium chrysogenum, producer of the beta-lactam antibiotic cephalosporin C.</title>
        <authorList>
            <person name="Terfehr D."/>
            <person name="Dahlmann T.A."/>
            <person name="Specht T."/>
            <person name="Zadra I."/>
            <person name="Kuernsteiner H."/>
            <person name="Kueck U."/>
        </authorList>
    </citation>
    <scope>NUCLEOTIDE SEQUENCE [LARGE SCALE GENOMIC DNA]</scope>
    <source>
        <strain evidence="4">ATCC 11550 / CBS 779.69 / DSM 880 / IAM 14645 / JCM 23072 / IMI 49137</strain>
    </source>
</reference>
<dbReference type="Proteomes" id="UP000029964">
    <property type="component" value="Unassembled WGS sequence"/>
</dbReference>
<dbReference type="HOGENOM" id="CLU_2196105_0_0_1"/>
<evidence type="ECO:0000256" key="2">
    <source>
        <dbReference type="SAM" id="SignalP"/>
    </source>
</evidence>
<dbReference type="AlphaFoldDB" id="A0A086T7M9"/>
<evidence type="ECO:0000313" key="3">
    <source>
        <dbReference type="EMBL" id="KFH45361.1"/>
    </source>
</evidence>
<comment type="caution">
    <text evidence="3">The sequence shown here is derived from an EMBL/GenBank/DDBJ whole genome shotgun (WGS) entry which is preliminary data.</text>
</comment>
<feature type="chain" id="PRO_5001815470" description="Extracellular membrane protein CFEM domain-containing protein" evidence="2">
    <location>
        <begin position="18"/>
        <end position="108"/>
    </location>
</feature>
<dbReference type="OrthoDB" id="2281372at2759"/>
<sequence>MKFSSLILMALPAVALAKPAPTSSTTSSAPQPTGPPDPDLSICEKEAGSYAEYCPRCAPQCADREGDVYEMCLNSVFMTINSIQSQCWQHGGIDCRNQAVDRVCGPRE</sequence>
<proteinExistence type="predicted"/>
<keyword evidence="4" id="KW-1185">Reference proteome</keyword>
<evidence type="ECO:0000256" key="1">
    <source>
        <dbReference type="SAM" id="MobiDB-lite"/>
    </source>
</evidence>